<keyword evidence="2" id="KW-0328">Glycosyltransferase</keyword>
<dbReference type="Pfam" id="PF13350">
    <property type="entry name" value="Y_phosphatase3"/>
    <property type="match status" value="1"/>
</dbReference>
<sequence>MSPMIPNSSPPPPESPLSNWLQRNRFSHDDFPLEDLSAAVREQHLHITVIIPGKEVASTVGGVIQQAVQPLIDARIVRNVYVIDAASKDGTATAATSAGAQVLQRAGIAPELGCSQGKGDALWRGLLATDGDIVAFLDGDTKDPVPAHLLGILGPLIMFDHIQMVRSCYDRPFQTHTGDILPHEGGRVTEILARPVLNLHWPDLAGFRQPLAGEFAARRSLLNQLSFPVGYGVEIGTLIDAYLLVGLHALAEVDVGQRQNAHKALRDLTTMAYTVLATAEQRISPKRSSSDRAMYLPWLGEYRDNARTERPPLRDYRSGQFMYPSPPFVAVEGVRMFRDIGSDDASPMRSGLVFRSGDPSKLTPAGLQTLLDLGITTIFDLRSRIEMTQHLHGNGHATHEPSCSLHGMHREWEIYPYQLAKAGIKRVIAPVFPDDEWLQEKRDARLKHYSNAAEGYASAYHHTLLSGASPFLPILQHLSAPPPPRS</sequence>
<dbReference type="SUPFAM" id="SSF53448">
    <property type="entry name" value="Nucleotide-diphospho-sugar transferases"/>
    <property type="match status" value="1"/>
</dbReference>
<dbReference type="InterPro" id="IPR026893">
    <property type="entry name" value="Tyr/Ser_Pase_IphP-type"/>
</dbReference>
<dbReference type="STRING" id="1448321.A0A317WR19"/>
<accession>A0A317WR19</accession>
<dbReference type="GO" id="GO:0004721">
    <property type="term" value="F:phosphoprotein phosphatase activity"/>
    <property type="evidence" value="ECO:0007669"/>
    <property type="project" value="InterPro"/>
</dbReference>
<dbReference type="AlphaFoldDB" id="A0A317WR19"/>
<evidence type="ECO:0000313" key="4">
    <source>
        <dbReference type="EMBL" id="PWY88954.1"/>
    </source>
</evidence>
<dbReference type="EMBL" id="MSFL01000004">
    <property type="protein sequence ID" value="PWY88954.1"/>
    <property type="molecule type" value="Genomic_DNA"/>
</dbReference>
<dbReference type="PANTHER" id="PTHR48090">
    <property type="entry name" value="UNDECAPRENYL-PHOSPHATE 4-DEOXY-4-FORMAMIDO-L-ARABINOSE TRANSFERASE-RELATED"/>
    <property type="match status" value="1"/>
</dbReference>
<evidence type="ECO:0008006" key="6">
    <source>
        <dbReference type="Google" id="ProtNLM"/>
    </source>
</evidence>
<dbReference type="GO" id="GO:0016757">
    <property type="term" value="F:glycosyltransferase activity"/>
    <property type="evidence" value="ECO:0007669"/>
    <property type="project" value="UniProtKB-KW"/>
</dbReference>
<dbReference type="InterPro" id="IPR029021">
    <property type="entry name" value="Prot-tyrosine_phosphatase-like"/>
</dbReference>
<keyword evidence="3" id="KW-0808">Transferase</keyword>
<dbReference type="Gene3D" id="3.90.550.10">
    <property type="entry name" value="Spore Coat Polysaccharide Biosynthesis Protein SpsA, Chain A"/>
    <property type="match status" value="1"/>
</dbReference>
<dbReference type="RefSeq" id="XP_025402141.1">
    <property type="nucleotide sequence ID" value="XM_025547429.1"/>
</dbReference>
<proteinExistence type="inferred from homology"/>
<evidence type="ECO:0000256" key="3">
    <source>
        <dbReference type="ARBA" id="ARBA00022679"/>
    </source>
</evidence>
<reference evidence="4 5" key="1">
    <citation type="submission" date="2016-12" db="EMBL/GenBank/DDBJ databases">
        <title>The genomes of Aspergillus section Nigri reveals drivers in fungal speciation.</title>
        <authorList>
            <consortium name="DOE Joint Genome Institute"/>
            <person name="Vesth T.C."/>
            <person name="Nybo J."/>
            <person name="Theobald S."/>
            <person name="Brandl J."/>
            <person name="Frisvad J.C."/>
            <person name="Nielsen K.F."/>
            <person name="Lyhne E.K."/>
            <person name="Kogle M.E."/>
            <person name="Kuo A."/>
            <person name="Riley R."/>
            <person name="Clum A."/>
            <person name="Nolan M."/>
            <person name="Lipzen A."/>
            <person name="Salamov A."/>
            <person name="Henrissat B."/>
            <person name="Wiebenga A."/>
            <person name="De Vries R.P."/>
            <person name="Grigoriev I.V."/>
            <person name="Mortensen U.H."/>
            <person name="Andersen M.R."/>
            <person name="Baker S.E."/>
        </authorList>
    </citation>
    <scope>NUCLEOTIDE SEQUENCE [LARGE SCALE GENOMIC DNA]</scope>
    <source>
        <strain evidence="4 5">CBS 117.55</strain>
    </source>
</reference>
<dbReference type="Gene3D" id="3.90.190.10">
    <property type="entry name" value="Protein tyrosine phosphatase superfamily"/>
    <property type="match status" value="1"/>
</dbReference>
<evidence type="ECO:0000313" key="5">
    <source>
        <dbReference type="Proteomes" id="UP000247233"/>
    </source>
</evidence>
<dbReference type="GeneID" id="37069666"/>
<dbReference type="PANTHER" id="PTHR48090:SF10">
    <property type="entry name" value="GLUCOSYL-3-PHOSPHOGLYCERATE SYNTHASE"/>
    <property type="match status" value="1"/>
</dbReference>
<protein>
    <recommendedName>
        <fullName evidence="6">Glucosyl-3-phosphoglycerate synthase</fullName>
    </recommendedName>
</protein>
<dbReference type="InterPro" id="IPR050256">
    <property type="entry name" value="Glycosyltransferase_2"/>
</dbReference>
<evidence type="ECO:0000256" key="2">
    <source>
        <dbReference type="ARBA" id="ARBA00022676"/>
    </source>
</evidence>
<evidence type="ECO:0000256" key="1">
    <source>
        <dbReference type="ARBA" id="ARBA00006739"/>
    </source>
</evidence>
<comment type="similarity">
    <text evidence="1">Belongs to the glycosyltransferase 2 family.</text>
</comment>
<keyword evidence="5" id="KW-1185">Reference proteome</keyword>
<dbReference type="VEuPathDB" id="FungiDB:BO70DRAFT_417845"/>
<dbReference type="Proteomes" id="UP000247233">
    <property type="component" value="Unassembled WGS sequence"/>
</dbReference>
<dbReference type="InterPro" id="IPR029044">
    <property type="entry name" value="Nucleotide-diphossugar_trans"/>
</dbReference>
<dbReference type="OrthoDB" id="449382at2759"/>
<comment type="caution">
    <text evidence="4">The sequence shown here is derived from an EMBL/GenBank/DDBJ whole genome shotgun (WGS) entry which is preliminary data.</text>
</comment>
<organism evidence="4 5">
    <name type="scientific">Aspergillus heteromorphus CBS 117.55</name>
    <dbReference type="NCBI Taxonomy" id="1448321"/>
    <lineage>
        <taxon>Eukaryota</taxon>
        <taxon>Fungi</taxon>
        <taxon>Dikarya</taxon>
        <taxon>Ascomycota</taxon>
        <taxon>Pezizomycotina</taxon>
        <taxon>Eurotiomycetes</taxon>
        <taxon>Eurotiomycetidae</taxon>
        <taxon>Eurotiales</taxon>
        <taxon>Aspergillaceae</taxon>
        <taxon>Aspergillus</taxon>
        <taxon>Aspergillus subgen. Circumdati</taxon>
    </lineage>
</organism>
<gene>
    <name evidence="4" type="ORF">BO70DRAFT_417845</name>
</gene>
<name>A0A317WR19_9EURO</name>
<dbReference type="SUPFAM" id="SSF52799">
    <property type="entry name" value="(Phosphotyrosine protein) phosphatases II"/>
    <property type="match status" value="1"/>
</dbReference>
<dbReference type="NCBIfam" id="NF010496">
    <property type="entry name" value="PRK13915.1"/>
    <property type="match status" value="1"/>
</dbReference>